<protein>
    <submittedName>
        <fullName evidence="2">Uncharacterized protein</fullName>
    </submittedName>
</protein>
<dbReference type="Proteomes" id="UP000827892">
    <property type="component" value="Chromosome X"/>
</dbReference>
<evidence type="ECO:0000313" key="3">
    <source>
        <dbReference type="Proteomes" id="UP000827892"/>
    </source>
</evidence>
<evidence type="ECO:0000256" key="1">
    <source>
        <dbReference type="SAM" id="MobiDB-lite"/>
    </source>
</evidence>
<dbReference type="AlphaFoldDB" id="A0AAE8ZXL4"/>
<dbReference type="EMBL" id="CP090896">
    <property type="protein sequence ID" value="ULT84228.1"/>
    <property type="molecule type" value="Genomic_DNA"/>
</dbReference>
<evidence type="ECO:0000313" key="2">
    <source>
        <dbReference type="EMBL" id="ULT84228.1"/>
    </source>
</evidence>
<organism evidence="2 3">
    <name type="scientific">Caenorhabditis briggsae</name>
    <dbReference type="NCBI Taxonomy" id="6238"/>
    <lineage>
        <taxon>Eukaryota</taxon>
        <taxon>Metazoa</taxon>
        <taxon>Ecdysozoa</taxon>
        <taxon>Nematoda</taxon>
        <taxon>Chromadorea</taxon>
        <taxon>Rhabditida</taxon>
        <taxon>Rhabditina</taxon>
        <taxon>Rhabditomorpha</taxon>
        <taxon>Rhabditoidea</taxon>
        <taxon>Rhabditidae</taxon>
        <taxon>Peloderinae</taxon>
        <taxon>Caenorhabditis</taxon>
    </lineage>
</organism>
<proteinExistence type="predicted"/>
<feature type="region of interest" description="Disordered" evidence="1">
    <location>
        <begin position="1"/>
        <end position="66"/>
    </location>
</feature>
<sequence length="213" mass="25790">MDIPNFDFEALMEKEDEMSPEEEEKQRKEAMKKEKEEREQAKSLKRKKMEESEEEERKRRKRVREELRPKSLKASLKQEGFFPDPSKKDRFAKMVDKIVDYFEDGSEDFVEEMKKIENFKALMQFLFEKHKTLELWKTIDEKVEIHDWLDFFEESVIKSLRRMTNIPEEVDIEIGEIFVKLQVKIIRVAVSAFDVNAFAEKAAKMREPWHFHF</sequence>
<accession>A0AAE8ZXL4</accession>
<reference evidence="2 3" key="1">
    <citation type="submission" date="2022-05" db="EMBL/GenBank/DDBJ databases">
        <title>Chromosome-level reference genomes for two strains of Caenorhabditis briggsae: an improved platform for comparative genomics.</title>
        <authorList>
            <person name="Stevens L."/>
            <person name="Andersen E.C."/>
        </authorList>
    </citation>
    <scope>NUCLEOTIDE SEQUENCE [LARGE SCALE GENOMIC DNA]</scope>
    <source>
        <strain evidence="2">QX1410_ONT</strain>
        <tissue evidence="2">Whole-organism</tissue>
    </source>
</reference>
<gene>
    <name evidence="2" type="ORF">L3Y34_013106</name>
</gene>
<name>A0AAE8ZXL4_CAEBR</name>
<feature type="compositionally biased region" description="Basic and acidic residues" evidence="1">
    <location>
        <begin position="24"/>
        <end position="42"/>
    </location>
</feature>
<feature type="compositionally biased region" description="Acidic residues" evidence="1">
    <location>
        <begin position="14"/>
        <end position="23"/>
    </location>
</feature>